<evidence type="ECO:0000256" key="2">
    <source>
        <dbReference type="ARBA" id="ARBA00022679"/>
    </source>
</evidence>
<keyword evidence="3" id="KW-0548">Nucleotidyltransferase</keyword>
<name>A0A2J8I4C4_VIBDI</name>
<evidence type="ECO:0000313" key="6">
    <source>
        <dbReference type="Proteomes" id="UP000236449"/>
    </source>
</evidence>
<dbReference type="EC" id="2.7.7.61" evidence="1"/>
<dbReference type="OrthoDB" id="3196716at2"/>
<evidence type="ECO:0000313" key="5">
    <source>
        <dbReference type="EMBL" id="PNI05331.1"/>
    </source>
</evidence>
<sequence length="174" mass="19533">MVYRGPAITLEQVLENRELRAERQREWVSTHSLPIVSFTINMPGSVKLNQISQIGFKAGQEQIRKACMHSGCSSFISQSFINDCGCEAISAVGGISPQQLKRLMIEVEDTHPLGRLFDIDVFDSQGVVLSRDQLGLARRRCFICGKDAKLCARNRVHPLPALIDKLSEIIHEYH</sequence>
<comment type="catalytic activity">
    <reaction evidence="4">
        <text>apo-[citrate lyase ACP] + 2'-(5''-triphospho-alpha-D-ribosyl)-3'-dephospho-CoA = holo-[citrate lyase ACP] + diphosphate</text>
        <dbReference type="Rhea" id="RHEA:16333"/>
        <dbReference type="Rhea" id="RHEA-COMP:10157"/>
        <dbReference type="Rhea" id="RHEA-COMP:10158"/>
        <dbReference type="ChEBI" id="CHEBI:29999"/>
        <dbReference type="ChEBI" id="CHEBI:33019"/>
        <dbReference type="ChEBI" id="CHEBI:61378"/>
        <dbReference type="ChEBI" id="CHEBI:82683"/>
        <dbReference type="EC" id="2.7.7.61"/>
    </reaction>
</comment>
<dbReference type="EMBL" id="POSK01000004">
    <property type="protein sequence ID" value="PNI05331.1"/>
    <property type="molecule type" value="Genomic_DNA"/>
</dbReference>
<evidence type="ECO:0000256" key="3">
    <source>
        <dbReference type="ARBA" id="ARBA00022695"/>
    </source>
</evidence>
<dbReference type="AlphaFoldDB" id="A0A2J8I4C4"/>
<accession>A0A2J8I4C4</accession>
<proteinExistence type="predicted"/>
<dbReference type="Pfam" id="PF03802">
    <property type="entry name" value="CitX"/>
    <property type="match status" value="1"/>
</dbReference>
<gene>
    <name evidence="5" type="primary">citX</name>
    <name evidence="5" type="ORF">C1N32_08060</name>
</gene>
<comment type="caution">
    <text evidence="5">The sequence shown here is derived from an EMBL/GenBank/DDBJ whole genome shotgun (WGS) entry which is preliminary data.</text>
</comment>
<evidence type="ECO:0000256" key="1">
    <source>
        <dbReference type="ARBA" id="ARBA00012524"/>
    </source>
</evidence>
<evidence type="ECO:0000256" key="4">
    <source>
        <dbReference type="ARBA" id="ARBA00048574"/>
    </source>
</evidence>
<dbReference type="GO" id="GO:0051191">
    <property type="term" value="P:prosthetic group biosynthetic process"/>
    <property type="evidence" value="ECO:0007669"/>
    <property type="project" value="InterPro"/>
</dbReference>
<dbReference type="NCBIfam" id="TIGR03124">
    <property type="entry name" value="citrate_citX"/>
    <property type="match status" value="1"/>
</dbReference>
<protein>
    <recommendedName>
        <fullName evidence="1">citrate lyase holo-[acyl-carrier protein] synthase</fullName>
        <ecNumber evidence="1">2.7.7.61</ecNumber>
    </recommendedName>
</protein>
<organism evidence="5 6">
    <name type="scientific">Vibrio diazotrophicus</name>
    <dbReference type="NCBI Taxonomy" id="685"/>
    <lineage>
        <taxon>Bacteria</taxon>
        <taxon>Pseudomonadati</taxon>
        <taxon>Pseudomonadota</taxon>
        <taxon>Gammaproteobacteria</taxon>
        <taxon>Vibrionales</taxon>
        <taxon>Vibrionaceae</taxon>
        <taxon>Vibrio</taxon>
    </lineage>
</organism>
<dbReference type="InterPro" id="IPR005551">
    <property type="entry name" value="CitX"/>
</dbReference>
<dbReference type="Proteomes" id="UP000236449">
    <property type="component" value="Unassembled WGS sequence"/>
</dbReference>
<dbReference type="GO" id="GO:0050519">
    <property type="term" value="F:holo-citrate lyase synthase activity"/>
    <property type="evidence" value="ECO:0007669"/>
    <property type="project" value="UniProtKB-EC"/>
</dbReference>
<dbReference type="GO" id="GO:0016829">
    <property type="term" value="F:lyase activity"/>
    <property type="evidence" value="ECO:0007669"/>
    <property type="project" value="UniProtKB-KW"/>
</dbReference>
<keyword evidence="2" id="KW-0808">Transferase</keyword>
<reference evidence="5 6" key="1">
    <citation type="submission" date="2018-01" db="EMBL/GenBank/DDBJ databases">
        <title>Draft genome sequences of six Vibrio diazotrophicus strains isolated from deep-sea sediments of the Baltic Sea.</title>
        <authorList>
            <person name="Castillo D."/>
            <person name="Vandieken V."/>
            <person name="Chiang O."/>
            <person name="Middelboe M."/>
        </authorList>
    </citation>
    <scope>NUCLEOTIDE SEQUENCE [LARGE SCALE GENOMIC DNA]</scope>
    <source>
        <strain evidence="5 6">60.27F</strain>
    </source>
</reference>
<keyword evidence="5" id="KW-0456">Lyase</keyword>